<dbReference type="PANTHER" id="PTHR15109">
    <property type="entry name" value="AGAP004327-PA"/>
    <property type="match status" value="1"/>
</dbReference>
<accession>A0A5N3VZS7</accession>
<feature type="compositionally biased region" description="Acidic residues" evidence="4">
    <location>
        <begin position="556"/>
        <end position="568"/>
    </location>
</feature>
<evidence type="ECO:0000313" key="8">
    <source>
        <dbReference type="Proteomes" id="UP000326062"/>
    </source>
</evidence>
<reference evidence="7 8" key="1">
    <citation type="submission" date="2019-06" db="EMBL/GenBank/DDBJ databases">
        <title>Discovery of a novel chromosome fission-fusion reversal in muntjac.</title>
        <authorList>
            <person name="Mudd A.B."/>
            <person name="Bredeson J.V."/>
            <person name="Baum R."/>
            <person name="Hockemeyer D."/>
            <person name="Rokhsar D.S."/>
        </authorList>
    </citation>
    <scope>NUCLEOTIDE SEQUENCE [LARGE SCALE GENOMIC DNA]</scope>
    <source>
        <strain evidence="7">UCam_UCB_Mr</strain>
        <tissue evidence="7">Fibroblast cell line</tissue>
    </source>
</reference>
<feature type="region of interest" description="Disordered" evidence="4">
    <location>
        <begin position="554"/>
        <end position="584"/>
    </location>
</feature>
<feature type="region of interest" description="Disordered" evidence="4">
    <location>
        <begin position="724"/>
        <end position="960"/>
    </location>
</feature>
<dbReference type="AlphaFoldDB" id="A0A5N3VZS7"/>
<evidence type="ECO:0000256" key="3">
    <source>
        <dbReference type="ARBA" id="ARBA00023054"/>
    </source>
</evidence>
<evidence type="ECO:0000259" key="6">
    <source>
        <dbReference type="Pfam" id="PF15914"/>
    </source>
</evidence>
<feature type="compositionally biased region" description="Basic and acidic residues" evidence="4">
    <location>
        <begin position="792"/>
        <end position="810"/>
    </location>
</feature>
<name>A0A5N3VZS7_MUNRE</name>
<dbReference type="Pfam" id="PF15914">
    <property type="entry name" value="FAM193_C"/>
    <property type="match status" value="1"/>
</dbReference>
<feature type="region of interest" description="Disordered" evidence="4">
    <location>
        <begin position="689"/>
        <end position="708"/>
    </location>
</feature>
<feature type="compositionally biased region" description="Basic residues" evidence="4">
    <location>
        <begin position="942"/>
        <end position="952"/>
    </location>
</feature>
<keyword evidence="5" id="KW-0472">Membrane</keyword>
<keyword evidence="5" id="KW-0812">Transmembrane</keyword>
<feature type="non-terminal residue" evidence="7">
    <location>
        <position position="1"/>
    </location>
</feature>
<sequence length="1017" mass="112264">GLCRYKRSPLLKRKAYPDTHFFKQVLYQVISYTFHFTIFGWGPHLMAHRISKYSQFLCIDFEFCSFANKLVCSSVVEVLWLLSSSSSSDVSASENEPGVFVLPLFSEGISVFRLLCVCFINFYPFSFSFFVPFSMLALTFSLCPPSASAFGLECLTYTSRHCGGSSSCLSLPLLSWPQCSRAWSQLPPSTLPSCSPRGPAQTGAGCRRVRLPPRQTPGWGEAEQAPNTCECHVCKQEASGLTPSAMTAGALPPGHQFLSPEKPTHPALHLYPHIHGHVPLHAVPHLPRPLIHPTLYTAPPFTHSKALPPAPVQNHTNKHQVFSASLQDHIYPSCFGSTPEWTSSKFISLWGSEVMNDKNWNPGAFLPDTISGSDILGPTLSEARPEALPPPSSSETAAVSDSKEKKSAAKKKCLYNFQDAFMEANKVVMATSSATSSVSCTATTVQSSSSQFRVSSKRPPSLGDVFHGINKEDHRHGVPNCTRCSIGFNERQFSFPLNLPPLPTHTSRMKRGGGRDVPAPCRRPCGSGCLLTGPARFCSDPDCEGHRCENGVYDPQQEDGDESADEDSCSEHSSSTSTSTNQREGKYCDCCYCEFFGHGGPPAAPTSRNYAEMREKLRLRLTKRKEEQPKKADQLSERESVVDHRRVEDLLQFINSSETKPVSSTRAAKRARHKQRKLEEKARLEAEARARGHLHLREEPRRRAEDARLTEGLQRLQELQTLRAVKKKKKDRPGKDCPKLDMLAGSFQTAAESAPGTETIHNGLLEPTEDPETSSPCPSRHADHAGPGPEADPSRHGDPAEPMDAREAKRLLPKGVSGEQQEPLSFLLDMVHHHKAGAGPQKPRPGSKAAGEPTRKPAEPPRAPEGLARPRPQPEPKARVLDLPPLVDPRREERKANSNNNNRKLSHVREEKPGPGPAEAPVPGEPLQSSKPAPAESPQPKGRSRKSKKKKGERASSSIDDVFLPKDIDLDSVDMDETEREVEYFKRFCLDSARQTRQRLSINWSNFSLKKATFAAH</sequence>
<feature type="transmembrane region" description="Helical" evidence="5">
    <location>
        <begin position="25"/>
        <end position="42"/>
    </location>
</feature>
<dbReference type="PANTHER" id="PTHR15109:SF2">
    <property type="entry name" value="PROTEIN FAM193A"/>
    <property type="match status" value="1"/>
</dbReference>
<feature type="compositionally biased region" description="Low complexity" evidence="4">
    <location>
        <begin position="571"/>
        <end position="580"/>
    </location>
</feature>
<feature type="transmembrane region" description="Helical" evidence="5">
    <location>
        <begin position="102"/>
        <end position="122"/>
    </location>
</feature>
<dbReference type="InterPro" id="IPR029717">
    <property type="entry name" value="FAM193"/>
</dbReference>
<feature type="region of interest" description="Disordered" evidence="4">
    <location>
        <begin position="376"/>
        <end position="403"/>
    </location>
</feature>
<keyword evidence="2" id="KW-0597">Phosphoprotein</keyword>
<feature type="region of interest" description="Disordered" evidence="4">
    <location>
        <begin position="658"/>
        <end position="679"/>
    </location>
</feature>
<comment type="similarity">
    <text evidence="1">Belongs to the FAM193 family.</text>
</comment>
<proteinExistence type="inferred from homology"/>
<feature type="compositionally biased region" description="Basic residues" evidence="4">
    <location>
        <begin position="667"/>
        <end position="676"/>
    </location>
</feature>
<evidence type="ECO:0000313" key="7">
    <source>
        <dbReference type="EMBL" id="KAB0354514.1"/>
    </source>
</evidence>
<comment type="caution">
    <text evidence="7">The sequence shown here is derived from an EMBL/GenBank/DDBJ whole genome shotgun (WGS) entry which is preliminary data.</text>
</comment>
<feature type="domain" description="FAM193 C-terminal" evidence="6">
    <location>
        <begin position="960"/>
        <end position="1016"/>
    </location>
</feature>
<feature type="region of interest" description="Disordered" evidence="4">
    <location>
        <begin position="190"/>
        <end position="210"/>
    </location>
</feature>
<gene>
    <name evidence="7" type="ORF">FD755_023052</name>
</gene>
<evidence type="ECO:0000256" key="5">
    <source>
        <dbReference type="SAM" id="Phobius"/>
    </source>
</evidence>
<organism evidence="7 8">
    <name type="scientific">Muntiacus reevesi</name>
    <name type="common">Reeves' muntjac</name>
    <name type="synonym">Cervus reevesi</name>
    <dbReference type="NCBI Taxonomy" id="9886"/>
    <lineage>
        <taxon>Eukaryota</taxon>
        <taxon>Metazoa</taxon>
        <taxon>Chordata</taxon>
        <taxon>Craniata</taxon>
        <taxon>Vertebrata</taxon>
        <taxon>Euteleostomi</taxon>
        <taxon>Mammalia</taxon>
        <taxon>Eutheria</taxon>
        <taxon>Laurasiatheria</taxon>
        <taxon>Artiodactyla</taxon>
        <taxon>Ruminantia</taxon>
        <taxon>Pecora</taxon>
        <taxon>Cervidae</taxon>
        <taxon>Muntiacinae</taxon>
        <taxon>Muntiacus</taxon>
    </lineage>
</organism>
<dbReference type="Proteomes" id="UP000326062">
    <property type="component" value="Chromosome 21"/>
</dbReference>
<keyword evidence="8" id="KW-1185">Reference proteome</keyword>
<feature type="compositionally biased region" description="Pro residues" evidence="4">
    <location>
        <begin position="914"/>
        <end position="924"/>
    </location>
</feature>
<dbReference type="EMBL" id="VCEB01000023">
    <property type="protein sequence ID" value="KAB0354514.1"/>
    <property type="molecule type" value="Genomic_DNA"/>
</dbReference>
<evidence type="ECO:0000256" key="4">
    <source>
        <dbReference type="SAM" id="MobiDB-lite"/>
    </source>
</evidence>
<dbReference type="InterPro" id="IPR031802">
    <property type="entry name" value="FAM193_C"/>
</dbReference>
<evidence type="ECO:0000256" key="1">
    <source>
        <dbReference type="ARBA" id="ARBA00009689"/>
    </source>
</evidence>
<keyword evidence="3" id="KW-0175">Coiled coil</keyword>
<keyword evidence="5" id="KW-1133">Transmembrane helix</keyword>
<protein>
    <recommendedName>
        <fullName evidence="6">FAM193 C-terminal domain-containing protein</fullName>
    </recommendedName>
</protein>
<evidence type="ECO:0000256" key="2">
    <source>
        <dbReference type="ARBA" id="ARBA00022553"/>
    </source>
</evidence>